<evidence type="ECO:0000313" key="10">
    <source>
        <dbReference type="Proteomes" id="UP000428333"/>
    </source>
</evidence>
<dbReference type="OrthoDB" id="10017101at2759"/>
<evidence type="ECO:0000256" key="7">
    <source>
        <dbReference type="SAM" id="MobiDB-lite"/>
    </source>
</evidence>
<sequence length="283" mass="32637">MGLDEKKKNNNNDDGEAETTTDQQSAKKRKRKEVAIFGNYRNYYGYRVGQELEEDPRLKVLKKEWFEGKDCLDIGCNNGTITITIVNVGMLKEISLVDPEISLLHRIEDAHWNLRKTVKMSSRAVQSKPTKLEDSERMNGVQHHVTEVQSGETRNGKDLSHIVTFQKGNFVKDWRPPEDSLSVAKWIHLNWGDDGLIILFAKIWKLLEPGGILILEPQPWNSYYKNRLVSEMAQTNYHNIKIYPEGFQEVLLDKIGFRMVENISSRLSGSKSGFDRPILAFWK</sequence>
<dbReference type="InterPro" id="IPR024160">
    <property type="entry name" value="BIN3_SAM-bd_dom"/>
</dbReference>
<dbReference type="InterPro" id="IPR029063">
    <property type="entry name" value="SAM-dependent_MTases_sf"/>
</dbReference>
<evidence type="ECO:0000256" key="6">
    <source>
        <dbReference type="RuleBase" id="RU367087"/>
    </source>
</evidence>
<keyword evidence="4 5" id="KW-0949">S-adenosyl-L-methionine</keyword>
<gene>
    <name evidence="9" type="ORF">C3L33_03618</name>
</gene>
<dbReference type="Proteomes" id="UP000428333">
    <property type="component" value="Linkage Group LG02"/>
</dbReference>
<dbReference type="GO" id="GO:0008173">
    <property type="term" value="F:RNA methyltransferase activity"/>
    <property type="evidence" value="ECO:0007669"/>
    <property type="project" value="UniProtKB-UniRule"/>
</dbReference>
<feature type="non-terminal residue" evidence="9">
    <location>
        <position position="1"/>
    </location>
</feature>
<evidence type="ECO:0000256" key="2">
    <source>
        <dbReference type="ARBA" id="ARBA00022603"/>
    </source>
</evidence>
<dbReference type="EMBL" id="QEFC01000333">
    <property type="protein sequence ID" value="KAE9464453.1"/>
    <property type="molecule type" value="Genomic_DNA"/>
</dbReference>
<protein>
    <recommendedName>
        <fullName evidence="6">RNA methyltransferase</fullName>
        <ecNumber evidence="6">2.1.1.-</ecNumber>
    </recommendedName>
</protein>
<accession>A0A6A4LZ43</accession>
<dbReference type="GO" id="GO:0040031">
    <property type="term" value="P:snRNA modification"/>
    <property type="evidence" value="ECO:0007669"/>
    <property type="project" value="TreeGrafter"/>
</dbReference>
<keyword evidence="3 6" id="KW-0808">Transferase</keyword>
<feature type="compositionally biased region" description="Basic and acidic residues" evidence="7">
    <location>
        <begin position="1"/>
        <end position="11"/>
    </location>
</feature>
<dbReference type="AlphaFoldDB" id="A0A6A4LZ43"/>
<dbReference type="GO" id="GO:0008171">
    <property type="term" value="F:O-methyltransferase activity"/>
    <property type="evidence" value="ECO:0007669"/>
    <property type="project" value="UniProtKB-UniRule"/>
</dbReference>
<feature type="region of interest" description="Disordered" evidence="7">
    <location>
        <begin position="1"/>
        <end position="30"/>
    </location>
</feature>
<evidence type="ECO:0000256" key="4">
    <source>
        <dbReference type="ARBA" id="ARBA00022691"/>
    </source>
</evidence>
<dbReference type="GO" id="GO:0032259">
    <property type="term" value="P:methylation"/>
    <property type="evidence" value="ECO:0007669"/>
    <property type="project" value="UniProtKB-KW"/>
</dbReference>
<dbReference type="Pfam" id="PF06859">
    <property type="entry name" value="Bin3"/>
    <property type="match status" value="1"/>
</dbReference>
<name>A0A6A4LZ43_9ERIC</name>
<dbReference type="PROSITE" id="PS51515">
    <property type="entry name" value="BIN3_SAM"/>
    <property type="match status" value="1"/>
</dbReference>
<dbReference type="PANTHER" id="PTHR12315:SF0">
    <property type="entry name" value="7SK SNRNA METHYLPHOSPHATE CAPPING ENZYME"/>
    <property type="match status" value="1"/>
</dbReference>
<dbReference type="PANTHER" id="PTHR12315">
    <property type="entry name" value="BICOID-INTERACTING PROTEIN RELATED"/>
    <property type="match status" value="1"/>
</dbReference>
<dbReference type="GO" id="GO:0017069">
    <property type="term" value="F:snRNA binding"/>
    <property type="evidence" value="ECO:0007669"/>
    <property type="project" value="TreeGrafter"/>
</dbReference>
<feature type="domain" description="Bin3-type SAM" evidence="8">
    <location>
        <begin position="55"/>
        <end position="283"/>
    </location>
</feature>
<evidence type="ECO:0000256" key="5">
    <source>
        <dbReference type="PROSITE-ProRule" id="PRU00848"/>
    </source>
</evidence>
<dbReference type="Gene3D" id="3.40.50.150">
    <property type="entry name" value="Vaccinia Virus protein VP39"/>
    <property type="match status" value="1"/>
</dbReference>
<dbReference type="SUPFAM" id="SSF53335">
    <property type="entry name" value="S-adenosyl-L-methionine-dependent methyltransferases"/>
    <property type="match status" value="1"/>
</dbReference>
<reference evidence="9 10" key="1">
    <citation type="journal article" date="2019" name="Genome Biol. Evol.">
        <title>The Rhododendron genome and chromosomal organization provide insight into shared whole-genome duplications across the heath family (Ericaceae).</title>
        <authorList>
            <person name="Soza V.L."/>
            <person name="Lindsley D."/>
            <person name="Waalkes A."/>
            <person name="Ramage E."/>
            <person name="Patwardhan R.P."/>
            <person name="Burton J.N."/>
            <person name="Adey A."/>
            <person name="Kumar A."/>
            <person name="Qiu R."/>
            <person name="Shendure J."/>
            <person name="Hall B."/>
        </authorList>
    </citation>
    <scope>NUCLEOTIDE SEQUENCE [LARGE SCALE GENOMIC DNA]</scope>
    <source>
        <strain evidence="9">RSF 1966-606</strain>
    </source>
</reference>
<dbReference type="InterPro" id="IPR039772">
    <property type="entry name" value="Bin3-like"/>
</dbReference>
<organism evidence="9 10">
    <name type="scientific">Rhododendron williamsianum</name>
    <dbReference type="NCBI Taxonomy" id="262921"/>
    <lineage>
        <taxon>Eukaryota</taxon>
        <taxon>Viridiplantae</taxon>
        <taxon>Streptophyta</taxon>
        <taxon>Embryophyta</taxon>
        <taxon>Tracheophyta</taxon>
        <taxon>Spermatophyta</taxon>
        <taxon>Magnoliopsida</taxon>
        <taxon>eudicotyledons</taxon>
        <taxon>Gunneridae</taxon>
        <taxon>Pentapetalae</taxon>
        <taxon>asterids</taxon>
        <taxon>Ericales</taxon>
        <taxon>Ericaceae</taxon>
        <taxon>Ericoideae</taxon>
        <taxon>Rhodoreae</taxon>
        <taxon>Rhododendron</taxon>
    </lineage>
</organism>
<comment type="caution">
    <text evidence="9">The sequence shown here is derived from an EMBL/GenBank/DDBJ whole genome shotgun (WGS) entry which is preliminary data.</text>
</comment>
<keyword evidence="2 6" id="KW-0489">Methyltransferase</keyword>
<evidence type="ECO:0000256" key="1">
    <source>
        <dbReference type="ARBA" id="ARBA00008361"/>
    </source>
</evidence>
<evidence type="ECO:0000259" key="8">
    <source>
        <dbReference type="PROSITE" id="PS51515"/>
    </source>
</evidence>
<comment type="similarity">
    <text evidence="1 6">Belongs to the methyltransferase superfamily.</text>
</comment>
<evidence type="ECO:0000313" key="9">
    <source>
        <dbReference type="EMBL" id="KAE9464453.1"/>
    </source>
</evidence>
<keyword evidence="10" id="KW-1185">Reference proteome</keyword>
<dbReference type="InterPro" id="IPR010675">
    <property type="entry name" value="Bin3_C"/>
</dbReference>
<evidence type="ECO:0000256" key="3">
    <source>
        <dbReference type="ARBA" id="ARBA00022679"/>
    </source>
</evidence>
<proteinExistence type="inferred from homology"/>
<dbReference type="EC" id="2.1.1.-" evidence="6"/>